<dbReference type="EMBL" id="JAAIUW010000013">
    <property type="protein sequence ID" value="KAF7802101.1"/>
    <property type="molecule type" value="Genomic_DNA"/>
</dbReference>
<proteinExistence type="predicted"/>
<gene>
    <name evidence="1" type="ORF">G2W53_041212</name>
</gene>
<evidence type="ECO:0000313" key="2">
    <source>
        <dbReference type="Proteomes" id="UP000634136"/>
    </source>
</evidence>
<name>A0A834W152_9FABA</name>
<dbReference type="Proteomes" id="UP000634136">
    <property type="component" value="Unassembled WGS sequence"/>
</dbReference>
<evidence type="ECO:0000313" key="1">
    <source>
        <dbReference type="EMBL" id="KAF7802101.1"/>
    </source>
</evidence>
<comment type="caution">
    <text evidence="1">The sequence shown here is derived from an EMBL/GenBank/DDBJ whole genome shotgun (WGS) entry which is preliminary data.</text>
</comment>
<keyword evidence="2" id="KW-1185">Reference proteome</keyword>
<protein>
    <submittedName>
        <fullName evidence="1">Uncharacterized protein</fullName>
    </submittedName>
</protein>
<dbReference type="AlphaFoldDB" id="A0A834W152"/>
<accession>A0A834W152</accession>
<organism evidence="1 2">
    <name type="scientific">Senna tora</name>
    <dbReference type="NCBI Taxonomy" id="362788"/>
    <lineage>
        <taxon>Eukaryota</taxon>
        <taxon>Viridiplantae</taxon>
        <taxon>Streptophyta</taxon>
        <taxon>Embryophyta</taxon>
        <taxon>Tracheophyta</taxon>
        <taxon>Spermatophyta</taxon>
        <taxon>Magnoliopsida</taxon>
        <taxon>eudicotyledons</taxon>
        <taxon>Gunneridae</taxon>
        <taxon>Pentapetalae</taxon>
        <taxon>rosids</taxon>
        <taxon>fabids</taxon>
        <taxon>Fabales</taxon>
        <taxon>Fabaceae</taxon>
        <taxon>Caesalpinioideae</taxon>
        <taxon>Cassia clade</taxon>
        <taxon>Senna</taxon>
    </lineage>
</organism>
<reference evidence="1" key="1">
    <citation type="submission" date="2020-09" db="EMBL/GenBank/DDBJ databases">
        <title>Genome-Enabled Discovery of Anthraquinone Biosynthesis in Senna tora.</title>
        <authorList>
            <person name="Kang S.-H."/>
            <person name="Pandey R.P."/>
            <person name="Lee C.-M."/>
            <person name="Sim J.-S."/>
            <person name="Jeong J.-T."/>
            <person name="Choi B.-S."/>
            <person name="Jung M."/>
            <person name="Ginzburg D."/>
            <person name="Zhao K."/>
            <person name="Won S.Y."/>
            <person name="Oh T.-J."/>
            <person name="Yu Y."/>
            <person name="Kim N.-H."/>
            <person name="Lee O.R."/>
            <person name="Lee T.-H."/>
            <person name="Bashyal P."/>
            <person name="Kim T.-S."/>
            <person name="Lee W.-H."/>
            <person name="Kawkins C."/>
            <person name="Kim C.-K."/>
            <person name="Kim J.S."/>
            <person name="Ahn B.O."/>
            <person name="Rhee S.Y."/>
            <person name="Sohng J.K."/>
        </authorList>
    </citation>
    <scope>NUCLEOTIDE SEQUENCE</scope>
    <source>
        <tissue evidence="1">Leaf</tissue>
    </source>
</reference>
<sequence>MLAVANDPETTIGSLQRVPFTLCTFCYGEHPSVKVILAVVRRGQGVNRFVRLTAVNTRQRATQ</sequence>